<feature type="region of interest" description="Disordered" evidence="1">
    <location>
        <begin position="13"/>
        <end position="38"/>
    </location>
</feature>
<evidence type="ECO:0000313" key="4">
    <source>
        <dbReference type="Proteomes" id="UP001303160"/>
    </source>
</evidence>
<reference evidence="3" key="2">
    <citation type="submission" date="2023-05" db="EMBL/GenBank/DDBJ databases">
        <authorList>
            <consortium name="Lawrence Berkeley National Laboratory"/>
            <person name="Steindorff A."/>
            <person name="Hensen N."/>
            <person name="Bonometti L."/>
            <person name="Westerberg I."/>
            <person name="Brannstrom I.O."/>
            <person name="Guillou S."/>
            <person name="Cros-Aarteil S."/>
            <person name="Calhoun S."/>
            <person name="Haridas S."/>
            <person name="Kuo A."/>
            <person name="Mondo S."/>
            <person name="Pangilinan J."/>
            <person name="Riley R."/>
            <person name="Labutti K."/>
            <person name="Andreopoulos B."/>
            <person name="Lipzen A."/>
            <person name="Chen C."/>
            <person name="Yanf M."/>
            <person name="Daum C."/>
            <person name="Ng V."/>
            <person name="Clum A."/>
            <person name="Ohm R."/>
            <person name="Martin F."/>
            <person name="Silar P."/>
            <person name="Natvig D."/>
            <person name="Lalanne C."/>
            <person name="Gautier V."/>
            <person name="Ament-Velasquez S.L."/>
            <person name="Kruys A."/>
            <person name="Hutchinson M.I."/>
            <person name="Powell A.J."/>
            <person name="Barry K."/>
            <person name="Miller A.N."/>
            <person name="Grigoriev I.V."/>
            <person name="Debuchy R."/>
            <person name="Gladieux P."/>
            <person name="Thoren M.H."/>
            <person name="Johannesson H."/>
        </authorList>
    </citation>
    <scope>NUCLEOTIDE SEQUENCE</scope>
    <source>
        <strain evidence="3">CBS 315.58</strain>
    </source>
</reference>
<dbReference type="InterPro" id="IPR057692">
    <property type="entry name" value="DUF7932"/>
</dbReference>
<evidence type="ECO:0000256" key="1">
    <source>
        <dbReference type="SAM" id="MobiDB-lite"/>
    </source>
</evidence>
<gene>
    <name evidence="3" type="ORF">QBC40DRAFT_189995</name>
</gene>
<organism evidence="3 4">
    <name type="scientific">Triangularia verruculosa</name>
    <dbReference type="NCBI Taxonomy" id="2587418"/>
    <lineage>
        <taxon>Eukaryota</taxon>
        <taxon>Fungi</taxon>
        <taxon>Dikarya</taxon>
        <taxon>Ascomycota</taxon>
        <taxon>Pezizomycotina</taxon>
        <taxon>Sordariomycetes</taxon>
        <taxon>Sordariomycetidae</taxon>
        <taxon>Sordariales</taxon>
        <taxon>Podosporaceae</taxon>
        <taxon>Triangularia</taxon>
    </lineage>
</organism>
<feature type="compositionally biased region" description="Polar residues" evidence="1">
    <location>
        <begin position="13"/>
        <end position="25"/>
    </location>
</feature>
<dbReference type="AlphaFoldDB" id="A0AAN6XTR4"/>
<name>A0AAN6XTR4_9PEZI</name>
<evidence type="ECO:0000259" key="2">
    <source>
        <dbReference type="Pfam" id="PF25560"/>
    </source>
</evidence>
<dbReference type="EMBL" id="MU863876">
    <property type="protein sequence ID" value="KAK4205561.1"/>
    <property type="molecule type" value="Genomic_DNA"/>
</dbReference>
<evidence type="ECO:0000313" key="3">
    <source>
        <dbReference type="EMBL" id="KAK4205561.1"/>
    </source>
</evidence>
<reference evidence="3" key="1">
    <citation type="journal article" date="2023" name="Mol. Phylogenet. Evol.">
        <title>Genome-scale phylogeny and comparative genomics of the fungal order Sordariales.</title>
        <authorList>
            <person name="Hensen N."/>
            <person name="Bonometti L."/>
            <person name="Westerberg I."/>
            <person name="Brannstrom I.O."/>
            <person name="Guillou S."/>
            <person name="Cros-Aarteil S."/>
            <person name="Calhoun S."/>
            <person name="Haridas S."/>
            <person name="Kuo A."/>
            <person name="Mondo S."/>
            <person name="Pangilinan J."/>
            <person name="Riley R."/>
            <person name="LaButti K."/>
            <person name="Andreopoulos B."/>
            <person name="Lipzen A."/>
            <person name="Chen C."/>
            <person name="Yan M."/>
            <person name="Daum C."/>
            <person name="Ng V."/>
            <person name="Clum A."/>
            <person name="Steindorff A."/>
            <person name="Ohm R.A."/>
            <person name="Martin F."/>
            <person name="Silar P."/>
            <person name="Natvig D.O."/>
            <person name="Lalanne C."/>
            <person name="Gautier V."/>
            <person name="Ament-Velasquez S.L."/>
            <person name="Kruys A."/>
            <person name="Hutchinson M.I."/>
            <person name="Powell A.J."/>
            <person name="Barry K."/>
            <person name="Miller A.N."/>
            <person name="Grigoriev I.V."/>
            <person name="Debuchy R."/>
            <person name="Gladieux P."/>
            <person name="Hiltunen Thoren M."/>
            <person name="Johannesson H."/>
        </authorList>
    </citation>
    <scope>NUCLEOTIDE SEQUENCE</scope>
    <source>
        <strain evidence="3">CBS 315.58</strain>
    </source>
</reference>
<feature type="region of interest" description="Disordered" evidence="1">
    <location>
        <begin position="98"/>
        <end position="151"/>
    </location>
</feature>
<dbReference type="Pfam" id="PF25560">
    <property type="entry name" value="DUF7932"/>
    <property type="match status" value="1"/>
</dbReference>
<feature type="compositionally biased region" description="Gly residues" evidence="1">
    <location>
        <begin position="129"/>
        <end position="148"/>
    </location>
</feature>
<feature type="region of interest" description="Disordered" evidence="1">
    <location>
        <begin position="1066"/>
        <end position="1094"/>
    </location>
</feature>
<proteinExistence type="predicted"/>
<keyword evidence="4" id="KW-1185">Reference proteome</keyword>
<feature type="compositionally biased region" description="Gly residues" evidence="1">
    <location>
        <begin position="98"/>
        <end position="111"/>
    </location>
</feature>
<sequence length="1154" mass="124080">MTTVTLAATGQTGVHGTQQWDNSTGIKAPQGSFGRQGRDASFPTAGTNGGEIHVGLSFDPARPGIIQVTGQAHRMGERYQVGGKQSLLLDCRGGDGGHGGLGENGQSGGDGFDGRNATQTSEATDGSPGMNGGDGGRGTSGANGGAGGHAHVTVNEEDLDTLIGVEWDVRGGRGGCVGEHGAGGSGGHGGDGGAGCTWSERYVAAVHTNSNGQHYTEYATRYHSRPAGRGGPGGMAGRTPNDLLYAGQNGQMGYSEVIVNYKDGRRGVFPSRYMLEVVDFKVQDENGDGINEPGERLIISDIVIKNTGEMPSPKISRLQILVRGTKWLEPILEPLEIPAEIPAGHSVRIPGILKAWIKNETVDRSSGTLLRAQDTVSLRAYSQRLQRDVPEFSGGVGIICQYPLIMTTPKYLDSVAKGDIVTFSWTIQNISTKSQGRIGTLHRETGTHLSDPNGMFDLKRAPKDTPHDIMDIIEVIKPGEVIPVTVDFQVSELVNEFTTGNMFINLLLSDPHGKQMRNVVSFDLRIQISPSYRYNPAARFLLVINGSSPNAFVLHLLHFLQLGLQLPVDIFNLSLSGAYTTADTRDDILANYSGKTIIFLGNPMNYFQDGQRHPWELLDVDQAFDLAKQGTNFLVISPENMQSLKGFSHLLSSGVSPFQPADNFTQATNVKDVLAKLTSKTATAPSRVLLPVKKKLMKKLAKTLAATAKTTQQKLTDAFPLRRFLIAPSSPITDPKAKETSLDIIEGLPHATKLVATLQPFHPDSPVISEYNMVMLAHSLPFADQCSIFWNLAGIDTTYGVPISTAYRGSSLSHLLYGDTTVQKVSGKALESLVWSLSTLLASEITHFRSGSGSSLPLLSQLPLLSTFVNSFPGKGFAPAEITATFTPLIQLLGFLRGVTCPLTFGQKLGANLTKAGKRRTKVRNLVLNQLCNPVIKAIPALPKKMTDSEGVVTKNKPPAQEVGDVEKDTKKQVLEVKKAGARGGLNRIQRVNMVCCLMLEALTKTSAVGFVDVINDPDARRESVRVLGSYEEYDQLLGKLEERRGRLERDVEYSFGRLSGMVQRGATVRPEQPQQIQRRATEPFGGGNDGGGDEISPVNRAMTVSPVTTVASPVMFGTGKGAAENFSVAEKVEEIVYAHELPLNPIRGAELAA</sequence>
<dbReference type="Proteomes" id="UP001303160">
    <property type="component" value="Unassembled WGS sequence"/>
</dbReference>
<feature type="domain" description="DUF7932" evidence="2">
    <location>
        <begin position="275"/>
        <end position="402"/>
    </location>
</feature>
<comment type="caution">
    <text evidence="3">The sequence shown here is derived from an EMBL/GenBank/DDBJ whole genome shotgun (WGS) entry which is preliminary data.</text>
</comment>
<protein>
    <recommendedName>
        <fullName evidence="2">DUF7932 domain-containing protein</fullName>
    </recommendedName>
</protein>
<accession>A0AAN6XTR4</accession>